<evidence type="ECO:0000313" key="2">
    <source>
        <dbReference type="EMBL" id="QHT95552.1"/>
    </source>
</evidence>
<protein>
    <recommendedName>
        <fullName evidence="1">Type II methyltransferase M.TaqI-like domain-containing protein</fullName>
    </recommendedName>
</protein>
<name>A0A6C0IRA8_9ZZZZ</name>
<sequence length="379" mass="44572">MNSIIELSDFVNEIHPAKPVTFEQFIQTYKVRVGKNIIPLKTYATKKSIKTENLVLLFSDITNIEAYLERFYNMSLFIKDENVHFGEHYKPMKTKQINNNQEPLLKNLIRNLHFKHILELTKSGIENVPTYMDVLKDLLRDRIIDYKILTPSSLFYIEKRRFGSVLSSYYFRASILNPYVIYSLNENLLKGAKIFTPTLGWSSYAYGFLESSFAKEYVGTDVIPDVCKKTDQLIADLYPSVKKDIYCKPSEDLAKSKRFMNKYENHFDVVFFSPPYYKLELYEGKNQSTNKYKTYQDWLDKYWDATIQLCKQVLSKNGKLCYILSGYGSSNTREQYDLIKDMNSITTKYFKQTHDLPMYNKNVHVTTHKQPSERILIFS</sequence>
<dbReference type="AlphaFoldDB" id="A0A6C0IRA8"/>
<accession>A0A6C0IRA8</accession>
<dbReference type="SUPFAM" id="SSF53335">
    <property type="entry name" value="S-adenosyl-L-methionine-dependent methyltransferases"/>
    <property type="match status" value="1"/>
</dbReference>
<organism evidence="2">
    <name type="scientific">viral metagenome</name>
    <dbReference type="NCBI Taxonomy" id="1070528"/>
    <lineage>
        <taxon>unclassified sequences</taxon>
        <taxon>metagenomes</taxon>
        <taxon>organismal metagenomes</taxon>
    </lineage>
</organism>
<dbReference type="Pfam" id="PF07669">
    <property type="entry name" value="Eco57I"/>
    <property type="match status" value="1"/>
</dbReference>
<dbReference type="GO" id="GO:0006304">
    <property type="term" value="P:DNA modification"/>
    <property type="evidence" value="ECO:0007669"/>
    <property type="project" value="InterPro"/>
</dbReference>
<dbReference type="InterPro" id="IPR011639">
    <property type="entry name" value="MethylTrfase_TaqI-like_dom"/>
</dbReference>
<evidence type="ECO:0000259" key="1">
    <source>
        <dbReference type="Pfam" id="PF07669"/>
    </source>
</evidence>
<dbReference type="InterPro" id="IPR029063">
    <property type="entry name" value="SAM-dependent_MTases_sf"/>
</dbReference>
<dbReference type="Gene3D" id="3.40.50.150">
    <property type="entry name" value="Vaccinia Virus protein VP39"/>
    <property type="match status" value="1"/>
</dbReference>
<proteinExistence type="predicted"/>
<feature type="domain" description="Type II methyltransferase M.TaqI-like" evidence="1">
    <location>
        <begin position="235"/>
        <end position="329"/>
    </location>
</feature>
<dbReference type="EMBL" id="MN740241">
    <property type="protein sequence ID" value="QHT95552.1"/>
    <property type="molecule type" value="Genomic_DNA"/>
</dbReference>
<reference evidence="2" key="1">
    <citation type="journal article" date="2020" name="Nature">
        <title>Giant virus diversity and host interactions through global metagenomics.</title>
        <authorList>
            <person name="Schulz F."/>
            <person name="Roux S."/>
            <person name="Paez-Espino D."/>
            <person name="Jungbluth S."/>
            <person name="Walsh D.A."/>
            <person name="Denef V.J."/>
            <person name="McMahon K.D."/>
            <person name="Konstantinidis K.T."/>
            <person name="Eloe-Fadrosh E.A."/>
            <person name="Kyrpides N.C."/>
            <person name="Woyke T."/>
        </authorList>
    </citation>
    <scope>NUCLEOTIDE SEQUENCE</scope>
    <source>
        <strain evidence="2">GVMAG-M-3300024261-8</strain>
    </source>
</reference>